<dbReference type="GO" id="GO:0005576">
    <property type="term" value="C:extracellular region"/>
    <property type="evidence" value="ECO:0007669"/>
    <property type="project" value="UniProtKB-SubCell"/>
</dbReference>
<evidence type="ECO:0007829" key="9">
    <source>
        <dbReference type="PeptideAtlas" id="Q22643"/>
    </source>
</evidence>
<protein>
    <submittedName>
        <fullName evidence="6">TransThyretin-Related family domain</fullName>
    </submittedName>
</protein>
<dbReference type="SMR" id="Q22643"/>
<dbReference type="Bgee" id="WBGene00011894">
    <property type="expression patterns" value="Expressed in larva and 4 other cell types or tissues"/>
</dbReference>
<dbReference type="EMBL" id="BX284605">
    <property type="protein sequence ID" value="CAA97335.1"/>
    <property type="molecule type" value="Genomic_DNA"/>
</dbReference>
<dbReference type="HOGENOM" id="CLU_121109_4_0_1"/>
<dbReference type="eggNOG" id="ENOG502R96E">
    <property type="taxonomic scope" value="Eukaryota"/>
</dbReference>
<dbReference type="InterPro" id="IPR001534">
    <property type="entry name" value="Transthyretin-like"/>
</dbReference>
<dbReference type="Proteomes" id="UP000001940">
    <property type="component" value="Chromosome V"/>
</dbReference>
<dbReference type="PhylomeDB" id="Q22643"/>
<dbReference type="Gene3D" id="2.60.40.3330">
    <property type="match status" value="1"/>
</dbReference>
<dbReference type="InParanoid" id="Q22643"/>
<dbReference type="OMA" id="IYHSCNH"/>
<keyword evidence="9" id="KW-1267">Proteomics identification</keyword>
<dbReference type="PaxDb" id="6239-T21C9.8"/>
<name>Q22643_CAEEL</name>
<comment type="subcellular location">
    <subcellularLocation>
        <location evidence="1">Secreted</location>
    </subcellularLocation>
</comment>
<evidence type="ECO:0000256" key="1">
    <source>
        <dbReference type="ARBA" id="ARBA00004613"/>
    </source>
</evidence>
<dbReference type="KEGG" id="cel:CELE_T21C9.8"/>
<dbReference type="STRING" id="6239.T21C9.8.2"/>
<dbReference type="CTD" id="188688"/>
<evidence type="ECO:0000256" key="3">
    <source>
        <dbReference type="ARBA" id="ARBA00022525"/>
    </source>
</evidence>
<evidence type="ECO:0000313" key="7">
    <source>
        <dbReference type="Proteomes" id="UP000001940"/>
    </source>
</evidence>
<dbReference type="PeptideAtlas" id="Q22643"/>
<feature type="chain" id="PRO_5004200416" evidence="5">
    <location>
        <begin position="17"/>
        <end position="141"/>
    </location>
</feature>
<dbReference type="AlphaFoldDB" id="Q22643"/>
<evidence type="ECO:0000256" key="5">
    <source>
        <dbReference type="SAM" id="SignalP"/>
    </source>
</evidence>
<comment type="similarity">
    <text evidence="2">Belongs to the nematode transthyretin-like family.</text>
</comment>
<organism evidence="6 7">
    <name type="scientific">Caenorhabditis elegans</name>
    <dbReference type="NCBI Taxonomy" id="6239"/>
    <lineage>
        <taxon>Eukaryota</taxon>
        <taxon>Metazoa</taxon>
        <taxon>Ecdysozoa</taxon>
        <taxon>Nematoda</taxon>
        <taxon>Chromadorea</taxon>
        <taxon>Rhabditida</taxon>
        <taxon>Rhabditina</taxon>
        <taxon>Rhabditomorpha</taxon>
        <taxon>Rhabditoidea</taxon>
        <taxon>Rhabditidae</taxon>
        <taxon>Peloderinae</taxon>
        <taxon>Caenorhabditis</taxon>
    </lineage>
</organism>
<feature type="signal peptide" evidence="5">
    <location>
        <begin position="1"/>
        <end position="16"/>
    </location>
</feature>
<gene>
    <name evidence="6 8" type="primary">ttr-23</name>
    <name evidence="6" type="ORF">CELE_T21C9.8</name>
    <name evidence="8" type="ORF">T21C9.8</name>
</gene>
<dbReference type="RefSeq" id="NP_505717.1">
    <property type="nucleotide sequence ID" value="NM_073316.6"/>
</dbReference>
<proteinExistence type="evidence at protein level"/>
<keyword evidence="4 5" id="KW-0732">Signal</keyword>
<dbReference type="GeneID" id="188688"/>
<dbReference type="FunCoup" id="Q22643">
    <property type="interactions" value="908"/>
</dbReference>
<accession>Q22643</accession>
<dbReference type="WormBase" id="T21C9.8">
    <property type="protein sequence ID" value="CE06477"/>
    <property type="gene ID" value="WBGene00011894"/>
    <property type="gene designation" value="ttr-23"/>
</dbReference>
<evidence type="ECO:0000313" key="8">
    <source>
        <dbReference type="WormBase" id="T21C9.8"/>
    </source>
</evidence>
<evidence type="ECO:0000256" key="4">
    <source>
        <dbReference type="ARBA" id="ARBA00022729"/>
    </source>
</evidence>
<keyword evidence="7" id="KW-1185">Reference proteome</keyword>
<evidence type="ECO:0000256" key="2">
    <source>
        <dbReference type="ARBA" id="ARBA00010112"/>
    </source>
</evidence>
<dbReference type="PANTHER" id="PTHR21700">
    <property type="entry name" value="TRANSTHYRETIN-LIKE FAMILY PROTEIN-RELATED"/>
    <property type="match status" value="1"/>
</dbReference>
<evidence type="ECO:0000313" key="6">
    <source>
        <dbReference type="EMBL" id="CAA97335.1"/>
    </source>
</evidence>
<dbReference type="UCSC" id="T21C9.8">
    <property type="organism name" value="c. elegans"/>
</dbReference>
<dbReference type="GO" id="GO:0009986">
    <property type="term" value="C:cell surface"/>
    <property type="evidence" value="ECO:0007669"/>
    <property type="project" value="InterPro"/>
</dbReference>
<dbReference type="OrthoDB" id="5795832at2759"/>
<sequence length="141" mass="15854">MIRILFFALFLTSANAIFNLIGSDQYVTVTGRLICDGQPASDVLVKLYEDGTIYDTKLDSTRTSYDGTFRVSGHYTKVFDMDPKVNIYHSCNHYGMCDKKLRIDIPHYAINSGQNFGVDNYDIGTLNLADQFSGETTDCIH</sequence>
<dbReference type="InterPro" id="IPR038479">
    <property type="entry name" value="Transthyretin-like_sf"/>
</dbReference>
<dbReference type="AGR" id="WB:WBGene00011894"/>
<dbReference type="PIR" id="T25072">
    <property type="entry name" value="T25072"/>
</dbReference>
<keyword evidence="3" id="KW-0964">Secreted</keyword>
<dbReference type="PANTHER" id="PTHR21700:SF19">
    <property type="entry name" value="TRANSTHYRETIN-RELATED FAMILY DOMAIN"/>
    <property type="match status" value="1"/>
</dbReference>
<dbReference type="Pfam" id="PF01060">
    <property type="entry name" value="TTR-52"/>
    <property type="match status" value="1"/>
</dbReference>
<reference evidence="6 7" key="1">
    <citation type="journal article" date="1998" name="Science">
        <title>Genome sequence of the nematode C. elegans: a platform for investigating biology.</title>
        <authorList>
            <consortium name="The C. elegans sequencing consortium"/>
            <person name="Sulson J.E."/>
            <person name="Waterston R."/>
        </authorList>
    </citation>
    <scope>NUCLEOTIDE SEQUENCE [LARGE SCALE GENOMIC DNA]</scope>
    <source>
        <strain evidence="6 7">Bristol N2</strain>
    </source>
</reference>